<evidence type="ECO:0000256" key="4">
    <source>
        <dbReference type="ARBA" id="ARBA00022741"/>
    </source>
</evidence>
<dbReference type="GO" id="GO:0020037">
    <property type="term" value="F:heme binding"/>
    <property type="evidence" value="ECO:0007669"/>
    <property type="project" value="InterPro"/>
</dbReference>
<evidence type="ECO:0000256" key="8">
    <source>
        <dbReference type="SAM" id="MobiDB-lite"/>
    </source>
</evidence>
<dbReference type="SMART" id="SM00044">
    <property type="entry name" value="CYCc"/>
    <property type="match status" value="1"/>
</dbReference>
<dbReference type="GO" id="GO:0004383">
    <property type="term" value="F:guanylate cyclase activity"/>
    <property type="evidence" value="ECO:0007669"/>
    <property type="project" value="UniProtKB-EC"/>
</dbReference>
<dbReference type="GO" id="GO:0008074">
    <property type="term" value="C:guanylate cyclase complex, soluble"/>
    <property type="evidence" value="ECO:0007669"/>
    <property type="project" value="TreeGrafter"/>
</dbReference>
<evidence type="ECO:0000313" key="10">
    <source>
        <dbReference type="EMBL" id="OAF71082.1"/>
    </source>
</evidence>
<evidence type="ECO:0000256" key="5">
    <source>
        <dbReference type="ARBA" id="ARBA00023134"/>
    </source>
</evidence>
<dbReference type="GO" id="GO:0005525">
    <property type="term" value="F:GTP binding"/>
    <property type="evidence" value="ECO:0007669"/>
    <property type="project" value="UniProtKB-KW"/>
</dbReference>
<dbReference type="InterPro" id="IPR011644">
    <property type="entry name" value="Heme_NO-bd"/>
</dbReference>
<evidence type="ECO:0000259" key="9">
    <source>
        <dbReference type="PROSITE" id="PS50125"/>
    </source>
</evidence>
<dbReference type="GO" id="GO:0070482">
    <property type="term" value="P:response to oxygen levels"/>
    <property type="evidence" value="ECO:0007669"/>
    <property type="project" value="TreeGrafter"/>
</dbReference>
<dbReference type="SUPFAM" id="SSF55073">
    <property type="entry name" value="Nucleotide cyclase"/>
    <property type="match status" value="1"/>
</dbReference>
<keyword evidence="5" id="KW-0342">GTP-binding</keyword>
<feature type="non-terminal residue" evidence="10">
    <location>
        <position position="1"/>
    </location>
</feature>
<dbReference type="EC" id="4.6.1.2" evidence="2"/>
<dbReference type="OrthoDB" id="60033at2759"/>
<dbReference type="SUPFAM" id="SSF111126">
    <property type="entry name" value="Ligand-binding domain in the NO signalling and Golgi transport"/>
    <property type="match status" value="1"/>
</dbReference>
<evidence type="ECO:0000256" key="2">
    <source>
        <dbReference type="ARBA" id="ARBA00012202"/>
    </source>
</evidence>
<dbReference type="GO" id="GO:0019934">
    <property type="term" value="P:cGMP-mediated signaling"/>
    <property type="evidence" value="ECO:0007669"/>
    <property type="project" value="TreeGrafter"/>
</dbReference>
<dbReference type="Pfam" id="PF00211">
    <property type="entry name" value="Guanylate_cyc"/>
    <property type="match status" value="1"/>
</dbReference>
<reference evidence="10 11" key="1">
    <citation type="submission" date="2016-04" db="EMBL/GenBank/DDBJ databases">
        <title>The genome of Intoshia linei affirms orthonectids as highly simplified spiralians.</title>
        <authorList>
            <person name="Mikhailov K.V."/>
            <person name="Slusarev G.S."/>
            <person name="Nikitin M.A."/>
            <person name="Logacheva M.D."/>
            <person name="Penin A."/>
            <person name="Aleoshin V."/>
            <person name="Panchin Y.V."/>
        </authorList>
    </citation>
    <scope>NUCLEOTIDE SEQUENCE [LARGE SCALE GENOMIC DNA]</scope>
    <source>
        <strain evidence="10">Intl2013</strain>
        <tissue evidence="10">Whole animal</tissue>
    </source>
</reference>
<dbReference type="InterPro" id="IPR029787">
    <property type="entry name" value="Nucleotide_cyclase"/>
</dbReference>
<feature type="domain" description="Guanylate cyclase" evidence="9">
    <location>
        <begin position="443"/>
        <end position="572"/>
    </location>
</feature>
<dbReference type="Pfam" id="PF07701">
    <property type="entry name" value="HNOBA"/>
    <property type="match status" value="1"/>
</dbReference>
<keyword evidence="3" id="KW-0963">Cytoplasm</keyword>
<dbReference type="CDD" id="cd07302">
    <property type="entry name" value="CHD"/>
    <property type="match status" value="1"/>
</dbReference>
<sequence>DDLVKRIKSKLENDFKNVSFRADDHIEKRIKSKRDNDFQNVERISPMLTGLKIKYDFVEELLEEVGINVNIQMHNRYNDNVIYDFLERLSKKLNTPIATLLYESGAYFVKYLFENGYRKYILSIGRNYIELLDNIDNIHTYLKYTYTSLCPPIFVLKKIDENSYNLHYSSSRKYFCHYAHGILYYIAKLVYNTEVDVDIIENIVSNKEISVNFLIKIAIEQNDQEKIIKNTKLCSLTQYLATFNFYIIFDKYLNITHTSQSFDYINSSLINSFFQEYIYLEHPKIRIINLTKLLHYPNIMSIVVSMTDNDDSTTTSLTTTKYEIKMAGMLHCVNDDIIVMYCLPKIQNFIDLKQKKMFISDLSSHDGTRNYIIKHNNQRNTMNHLIEKQHKQCLKKIQQVKNIYIDIDNVNELIHELFPSEIAIQYCNGENISGYCQQIDVASVLFTKINGFYEISLKLEVIELIKFLNNLFEIIDKITDSYNVYKVETVSDSYMVVCGAPTQNDEHADIICDFALEVYDVSKNIKNPINTSENIQMCIGINCGSIVTGIIGNKIFRYCLFGDTVNTASRMTTNCEPEKIQLTQNVIKNLTQPYNYIFDDGREIEIKGKGNMKTFYLMQHSDVGRDKAVNRCTSFINKRIDLKKEKKIYGKTKQVVRTAFNVNKFVENSLRLENDNVDQGDVINSKSITHIRHNHSAMEIVSETHNVEPNCAKRNNILIPTIMKNDIIRNGETQYTETNFIVGNSSQLNPTEPSKAPLPKNETVSNENNNDFTENDKIENVVKKDLTEDEGLTNEIQNYSNENETVTNVVKSELTRNPTITIEDLSNETNNVLTENQQDLKECYQATLHSKDCNYVKSNNMRNEKRFSKNLKSMECEYEDLSENAYINEKSNTFCNYDLLLPS</sequence>
<dbReference type="InterPro" id="IPR024096">
    <property type="entry name" value="NO_sig/Golgi_transp_ligand-bd"/>
</dbReference>
<dbReference type="Gene3D" id="3.30.450.260">
    <property type="entry name" value="Haem NO binding associated domain"/>
    <property type="match status" value="1"/>
</dbReference>
<dbReference type="InterPro" id="IPR011645">
    <property type="entry name" value="HNOB_dom_associated"/>
</dbReference>
<dbReference type="InterPro" id="IPR038158">
    <property type="entry name" value="H-NOX_domain_sf"/>
</dbReference>
<feature type="compositionally biased region" description="Polar residues" evidence="8">
    <location>
        <begin position="762"/>
        <end position="772"/>
    </location>
</feature>
<accession>A0A177BBR6</accession>
<dbReference type="PANTHER" id="PTHR45655:SF13">
    <property type="entry name" value="SOLUBLE GUANYLATE CYCLASE GCY-32-RELATED"/>
    <property type="match status" value="1"/>
</dbReference>
<dbReference type="PANTHER" id="PTHR45655">
    <property type="entry name" value="GUANYLATE CYCLASE SOLUBLE SUBUNIT BETA-2"/>
    <property type="match status" value="1"/>
</dbReference>
<evidence type="ECO:0000256" key="3">
    <source>
        <dbReference type="ARBA" id="ARBA00022490"/>
    </source>
</evidence>
<dbReference type="Pfam" id="PF07700">
    <property type="entry name" value="HNOB"/>
    <property type="match status" value="1"/>
</dbReference>
<comment type="subcellular location">
    <subcellularLocation>
        <location evidence="1">Cytoplasm</location>
    </subcellularLocation>
</comment>
<feature type="compositionally biased region" description="Polar residues" evidence="8">
    <location>
        <begin position="743"/>
        <end position="752"/>
    </location>
</feature>
<keyword evidence="4" id="KW-0547">Nucleotide-binding</keyword>
<dbReference type="Gene3D" id="3.90.1520.10">
    <property type="entry name" value="H-NOX domain"/>
    <property type="match status" value="1"/>
</dbReference>
<dbReference type="InterPro" id="IPR001054">
    <property type="entry name" value="A/G_cyclase"/>
</dbReference>
<feature type="region of interest" description="Disordered" evidence="8">
    <location>
        <begin position="743"/>
        <end position="772"/>
    </location>
</feature>
<dbReference type="Gene3D" id="3.30.70.1230">
    <property type="entry name" value="Nucleotide cyclase"/>
    <property type="match status" value="1"/>
</dbReference>
<dbReference type="Proteomes" id="UP000078046">
    <property type="component" value="Unassembled WGS sequence"/>
</dbReference>
<comment type="caution">
    <text evidence="10">The sequence shown here is derived from an EMBL/GenBank/DDBJ whole genome shotgun (WGS) entry which is preliminary data.</text>
</comment>
<dbReference type="InterPro" id="IPR042463">
    <property type="entry name" value="HNOB_dom_associated_sf"/>
</dbReference>
<evidence type="ECO:0000256" key="1">
    <source>
        <dbReference type="ARBA" id="ARBA00004496"/>
    </source>
</evidence>
<keyword evidence="11" id="KW-1185">Reference proteome</keyword>
<evidence type="ECO:0000313" key="11">
    <source>
        <dbReference type="Proteomes" id="UP000078046"/>
    </source>
</evidence>
<keyword evidence="7" id="KW-0141">cGMP biosynthesis</keyword>
<evidence type="ECO:0000256" key="7">
    <source>
        <dbReference type="ARBA" id="ARBA00023293"/>
    </source>
</evidence>
<gene>
    <name evidence="10" type="ORF">A3Q56_01117</name>
</gene>
<evidence type="ECO:0000256" key="6">
    <source>
        <dbReference type="ARBA" id="ARBA00023239"/>
    </source>
</evidence>
<keyword evidence="6" id="KW-0456">Lyase</keyword>
<dbReference type="EMBL" id="LWCA01000081">
    <property type="protein sequence ID" value="OAF71082.1"/>
    <property type="molecule type" value="Genomic_DNA"/>
</dbReference>
<dbReference type="AlphaFoldDB" id="A0A177BBR6"/>
<proteinExistence type="predicted"/>
<organism evidence="10 11">
    <name type="scientific">Intoshia linei</name>
    <dbReference type="NCBI Taxonomy" id="1819745"/>
    <lineage>
        <taxon>Eukaryota</taxon>
        <taxon>Metazoa</taxon>
        <taxon>Spiralia</taxon>
        <taxon>Lophotrochozoa</taxon>
        <taxon>Mesozoa</taxon>
        <taxon>Orthonectida</taxon>
        <taxon>Rhopaluridae</taxon>
        <taxon>Intoshia</taxon>
    </lineage>
</organism>
<dbReference type="PROSITE" id="PS50125">
    <property type="entry name" value="GUANYLATE_CYCLASE_2"/>
    <property type="match status" value="1"/>
</dbReference>
<protein>
    <recommendedName>
        <fullName evidence="2">guanylate cyclase</fullName>
        <ecNumber evidence="2">4.6.1.2</ecNumber>
    </recommendedName>
</protein>
<name>A0A177BBR6_9BILA</name>